<feature type="compositionally biased region" description="Basic and acidic residues" evidence="2">
    <location>
        <begin position="422"/>
        <end position="440"/>
    </location>
</feature>
<accession>A0A9X1Y1Y5</accession>
<evidence type="ECO:0000256" key="3">
    <source>
        <dbReference type="SAM" id="Phobius"/>
    </source>
</evidence>
<feature type="region of interest" description="Disordered" evidence="2">
    <location>
        <begin position="300"/>
        <end position="327"/>
    </location>
</feature>
<dbReference type="AlphaFoldDB" id="A0A9X1Y1Y5"/>
<dbReference type="RefSeq" id="WP_248550089.1">
    <property type="nucleotide sequence ID" value="NZ_JALPRK010000001.1"/>
</dbReference>
<keyword evidence="3" id="KW-0812">Transmembrane</keyword>
<organism evidence="4 5">
    <name type="scientific">Paenibacillus mellifer</name>
    <dbReference type="NCBI Taxonomy" id="2937794"/>
    <lineage>
        <taxon>Bacteria</taxon>
        <taxon>Bacillati</taxon>
        <taxon>Bacillota</taxon>
        <taxon>Bacilli</taxon>
        <taxon>Bacillales</taxon>
        <taxon>Paenibacillaceae</taxon>
        <taxon>Paenibacillus</taxon>
    </lineage>
</organism>
<dbReference type="EMBL" id="JALPRK010000001">
    <property type="protein sequence ID" value="MCK8485857.1"/>
    <property type="molecule type" value="Genomic_DNA"/>
</dbReference>
<feature type="coiled-coil region" evidence="1">
    <location>
        <begin position="450"/>
        <end position="477"/>
    </location>
</feature>
<gene>
    <name evidence="4" type="ORF">M0651_01585</name>
</gene>
<evidence type="ECO:0000313" key="5">
    <source>
        <dbReference type="Proteomes" id="UP001139534"/>
    </source>
</evidence>
<feature type="coiled-coil region" evidence="1">
    <location>
        <begin position="164"/>
        <end position="191"/>
    </location>
</feature>
<evidence type="ECO:0000256" key="2">
    <source>
        <dbReference type="SAM" id="MobiDB-lite"/>
    </source>
</evidence>
<feature type="transmembrane region" description="Helical" evidence="3">
    <location>
        <begin position="12"/>
        <end position="33"/>
    </location>
</feature>
<evidence type="ECO:0000313" key="4">
    <source>
        <dbReference type="EMBL" id="MCK8485857.1"/>
    </source>
</evidence>
<evidence type="ECO:0000256" key="1">
    <source>
        <dbReference type="SAM" id="Coils"/>
    </source>
</evidence>
<name>A0A9X1Y1Y5_9BACL</name>
<comment type="caution">
    <text evidence="4">The sequence shown here is derived from an EMBL/GenBank/DDBJ whole genome shotgun (WGS) entry which is preliminary data.</text>
</comment>
<keyword evidence="3" id="KW-1133">Transmembrane helix</keyword>
<keyword evidence="1" id="KW-0175">Coiled coil</keyword>
<proteinExistence type="predicted"/>
<feature type="region of interest" description="Disordered" evidence="2">
    <location>
        <begin position="422"/>
        <end position="442"/>
    </location>
</feature>
<dbReference type="Proteomes" id="UP001139534">
    <property type="component" value="Unassembled WGS sequence"/>
</dbReference>
<keyword evidence="5" id="KW-1185">Reference proteome</keyword>
<keyword evidence="3" id="KW-0472">Membrane</keyword>
<protein>
    <submittedName>
        <fullName evidence="4">Uncharacterized protein</fullName>
    </submittedName>
</protein>
<reference evidence="4" key="1">
    <citation type="submission" date="2022-04" db="EMBL/GenBank/DDBJ databases">
        <authorList>
            <person name="Seo M.-J."/>
        </authorList>
    </citation>
    <scope>NUCLEOTIDE SEQUENCE</scope>
    <source>
        <strain evidence="4">MBLB2552</strain>
    </source>
</reference>
<sequence>MAVFQQKRSEQGAVTVFFIVIFAAVFAFVALFIDFARMFALQAKAEALTHAASRSVLSAYDRELAERYGLFAYGQTDGNYIMSKVLQDHFELVQRSEGLPLLEAKLDSSAIEMLRPIGIYPVFEQQIREQMKYRAPIDVTLDLLNRFKPMAGVMKEASNTVDLLGKLQKLYDQREAKLDELLEKQRQAADTVAPYAEVLSGGGGGTRGGAWNSNISTLSDAAAEFPEYVSQVEADADKEPEDRMYTAEIGRYRSATSGLFAELDRNQHRAEEKHASHLSLARDLLEEARRNNDQMRQTIEEAERRPEQAGYNEVSAGTSTRGGNAAPVGDGNVIADIRSQAGSLLLSEETFADLAADINRQSAAFAGLRNTGTSLLAQSGSVLSATASSPSFASSVNSTARACDAYLRQFVTPSSANVLDASARRLESHRSSDKERKATEKAASAKLKEVAGWIREIEQLKNGLKEHQAKFDQLEANMEANQTFNQSVADEASAAAAINDDPTEAGQASMASMDGLYSGLAGLMGGMSDSVFQMEYVASYFHFLDVSALNGLLEGKGQADKLEVIRGQFAPESQEVEYILYGMHNPGGNIAAAFGEIFAMRLAIRTMEGFSKNAAKGNPLLVFAAALLYGAQHAQQDMMTLTRDGKIQLSDYLKVDLTYRDHLRLFLLLHGRSEQRLSRMLAVITLNTGIDPAERATYIKGSVTVAMPLWFLPGVCKALGKVGVLKGNVEGSRYYVAKQADFSY</sequence>